<organism evidence="7 8">
    <name type="scientific">Chryseobacterium lactis</name>
    <dbReference type="NCBI Taxonomy" id="1241981"/>
    <lineage>
        <taxon>Bacteria</taxon>
        <taxon>Pseudomonadati</taxon>
        <taxon>Bacteroidota</taxon>
        <taxon>Flavobacteriia</taxon>
        <taxon>Flavobacteriales</taxon>
        <taxon>Weeksellaceae</taxon>
        <taxon>Chryseobacterium group</taxon>
        <taxon>Chryseobacterium</taxon>
    </lineage>
</organism>
<dbReference type="KEGG" id="clac:EG342_17215"/>
<evidence type="ECO:0000256" key="2">
    <source>
        <dbReference type="ARBA" id="ARBA00022692"/>
    </source>
</evidence>
<reference evidence="7 8" key="1">
    <citation type="submission" date="2018-01" db="EMBL/GenBank/DDBJ databases">
        <title>Draft genome sequences of Chryseobacterium lactis NCTC11390, Chryseobacterium oncorhynchi 701B-08, and Chryseobacterium viscerum 687B-08.</title>
        <authorList>
            <person name="Jeong J.-J."/>
            <person name="Lee Y.J."/>
            <person name="Park B."/>
            <person name="Choi I.-G."/>
            <person name="Kim K.D."/>
        </authorList>
    </citation>
    <scope>NUCLEOTIDE SEQUENCE [LARGE SCALE GENOMIC DNA]</scope>
    <source>
        <strain evidence="7 8">NCTC11390</strain>
    </source>
</reference>
<evidence type="ECO:0000256" key="1">
    <source>
        <dbReference type="ARBA" id="ARBA00004127"/>
    </source>
</evidence>
<comment type="subcellular location">
    <subcellularLocation>
        <location evidence="1">Endomembrane system</location>
        <topology evidence="1">Multi-pass membrane protein</topology>
    </subcellularLocation>
</comment>
<evidence type="ECO:0000313" key="8">
    <source>
        <dbReference type="Proteomes" id="UP000236262"/>
    </source>
</evidence>
<dbReference type="GO" id="GO:0012505">
    <property type="term" value="C:endomembrane system"/>
    <property type="evidence" value="ECO:0007669"/>
    <property type="project" value="UniProtKB-SubCell"/>
</dbReference>
<keyword evidence="2 5" id="KW-0812">Transmembrane</keyword>
<dbReference type="GO" id="GO:0016740">
    <property type="term" value="F:transferase activity"/>
    <property type="evidence" value="ECO:0007669"/>
    <property type="project" value="UniProtKB-ARBA"/>
</dbReference>
<keyword evidence="4 5" id="KW-0472">Membrane</keyword>
<feature type="transmembrane region" description="Helical" evidence="5">
    <location>
        <begin position="91"/>
        <end position="113"/>
    </location>
</feature>
<evidence type="ECO:0000313" key="9">
    <source>
        <dbReference type="Proteomes" id="UP000279972"/>
    </source>
</evidence>
<evidence type="ECO:0000256" key="3">
    <source>
        <dbReference type="ARBA" id="ARBA00022989"/>
    </source>
</evidence>
<dbReference type="PANTHER" id="PTHR12714:SF9">
    <property type="entry name" value="PROTEIN-S-ISOPRENYLCYSTEINE O-METHYLTRANSFERASE"/>
    <property type="match status" value="1"/>
</dbReference>
<dbReference type="Proteomes" id="UP000236262">
    <property type="component" value="Unassembled WGS sequence"/>
</dbReference>
<evidence type="ECO:0000256" key="5">
    <source>
        <dbReference type="SAM" id="Phobius"/>
    </source>
</evidence>
<dbReference type="Proteomes" id="UP000279972">
    <property type="component" value="Chromosome"/>
</dbReference>
<dbReference type="PANTHER" id="PTHR12714">
    <property type="entry name" value="PROTEIN-S ISOPRENYLCYSTEINE O-METHYLTRANSFERASE"/>
    <property type="match status" value="1"/>
</dbReference>
<proteinExistence type="predicted"/>
<feature type="transmembrane region" description="Helical" evidence="5">
    <location>
        <begin position="148"/>
        <end position="175"/>
    </location>
</feature>
<dbReference type="PROSITE" id="PS50244">
    <property type="entry name" value="S5A_REDUCTASE"/>
    <property type="match status" value="1"/>
</dbReference>
<dbReference type="InterPro" id="IPR007318">
    <property type="entry name" value="Phopholipid_MeTrfase"/>
</dbReference>
<gene>
    <name evidence="7" type="ORF">C1637_15350</name>
    <name evidence="6" type="ORF">EG342_17215</name>
</gene>
<keyword evidence="9" id="KW-1185">Reference proteome</keyword>
<name>A0A3G6RPT1_CHRLC</name>
<feature type="transmembrane region" description="Helical" evidence="5">
    <location>
        <begin position="62"/>
        <end position="79"/>
    </location>
</feature>
<evidence type="ECO:0000313" key="7">
    <source>
        <dbReference type="EMBL" id="PNW13194.1"/>
    </source>
</evidence>
<reference evidence="6 9" key="2">
    <citation type="submission" date="2018-11" db="EMBL/GenBank/DDBJ databases">
        <title>Proposal to divide the Flavobacteriaceae and reorganize its genera based on Amino Acid Identity values calculated from whole genome sequences.</title>
        <authorList>
            <person name="Nicholson A.C."/>
            <person name="Gulvik C.A."/>
            <person name="Whitney A.M."/>
            <person name="Humrighouse B.W."/>
            <person name="Bell M."/>
            <person name="Holmes B."/>
            <person name="Steigerwalt A.G."/>
            <person name="Villarma A."/>
            <person name="Sheth M."/>
            <person name="Batra D."/>
            <person name="Pryor J."/>
            <person name="Bernardet J.-F."/>
            <person name="Hugo C."/>
            <person name="Kampfer P."/>
            <person name="Newman J."/>
            <person name="McQuiston J.R."/>
        </authorList>
    </citation>
    <scope>NUCLEOTIDE SEQUENCE [LARGE SCALE GENOMIC DNA]</scope>
    <source>
        <strain evidence="6 9">KC_1864</strain>
    </source>
</reference>
<dbReference type="Gene3D" id="1.20.120.1630">
    <property type="match status" value="1"/>
</dbReference>
<evidence type="ECO:0000313" key="6">
    <source>
        <dbReference type="EMBL" id="AZA83512.1"/>
    </source>
</evidence>
<dbReference type="EMBL" id="PPEH01000005">
    <property type="protein sequence ID" value="PNW13194.1"/>
    <property type="molecule type" value="Genomic_DNA"/>
</dbReference>
<dbReference type="OrthoDB" id="9782395at2"/>
<evidence type="ECO:0000256" key="4">
    <source>
        <dbReference type="ARBA" id="ARBA00023136"/>
    </source>
</evidence>
<protein>
    <submittedName>
        <fullName evidence="7">Isoprenylcysteine carboxylmethyltransferase family protein</fullName>
    </submittedName>
</protein>
<accession>A0A3G6RPT1</accession>
<dbReference type="Pfam" id="PF04191">
    <property type="entry name" value="PEMT"/>
    <property type="match status" value="1"/>
</dbReference>
<keyword evidence="3 5" id="KW-1133">Transmembrane helix</keyword>
<dbReference type="EMBL" id="CP033924">
    <property type="protein sequence ID" value="AZA83512.1"/>
    <property type="molecule type" value="Genomic_DNA"/>
</dbReference>
<sequence length="212" mass="24951">MKFVKKLYIMTDFIRFFIPSYFLLFLLIAFLGISLKVARDIGKNPSVFPKDDSAYAFIGRYFKRTLLMLFIYTILIAWIPDQIRQSFTINFLDVPGLRYVGITLMILALIWTITAQLQMKDSWRIGIDHEMKTTLVTRGLFKFSRNPIFLGMTVSLLGFLLLFPTLIAFLFLLVASILMQIQIRLEEEYLLQQHGEIYEGYKKRVRRMLSLY</sequence>
<dbReference type="AlphaFoldDB" id="A0A3G6RPT1"/>